<dbReference type="PANTHER" id="PTHR21093">
    <property type="entry name" value="DIVERGENT PROTEIN KINASE DOMAIN 1C-RELATED"/>
    <property type="match status" value="1"/>
</dbReference>
<dbReference type="Pfam" id="PF12260">
    <property type="entry name" value="PIP49_C"/>
    <property type="match status" value="1"/>
</dbReference>
<keyword evidence="8" id="KW-1015">Disulfide bond</keyword>
<feature type="domain" description="FAM69 protein-kinase" evidence="10">
    <location>
        <begin position="170"/>
        <end position="365"/>
    </location>
</feature>
<evidence type="ECO:0000256" key="7">
    <source>
        <dbReference type="ARBA" id="ARBA00023136"/>
    </source>
</evidence>
<evidence type="ECO:0000313" key="13">
    <source>
        <dbReference type="Proteomes" id="UP001347796"/>
    </source>
</evidence>
<keyword evidence="5" id="KW-0735">Signal-anchor</keyword>
<dbReference type="Proteomes" id="UP001347796">
    <property type="component" value="Unassembled WGS sequence"/>
</dbReference>
<comment type="subcellular location">
    <subcellularLocation>
        <location evidence="1">Endoplasmic reticulum membrane</location>
        <topology evidence="1">Single-pass type II membrane protein</topology>
    </subcellularLocation>
</comment>
<keyword evidence="13" id="KW-1185">Reference proteome</keyword>
<sequence>MLVSIFVIWIVIYVQQVAVAIRCSEKDSLNIINTTCKWYNEGYIVGSLCPLLCGDEKKVHYKHCINYKSGKTVLITTCKDACEPEITIPAILKSRFPDIDDFTKRFLGGNRDSISSISSLRSMLLDTIWTNLGINMSKSEDIIKTIFEEDYTKYIKTSDQRSYRALSITVWSLAQQQEYLITKLNQDNALFPKIYHSCGSIYLMESSPPGDILDPALLPWKSKKILWKDRAETALKLLDAMSIMESGFHQTLHMCDLKGENFGVGMDGVIKLIDTDSVFFHDQLARELITTETCRKHSDCNFWDCHGVCGDDGKCKKERLNNNLQSLCEDVFSSSYPAYNNGLLKSPPKSIATDLEATLKECVRPQVQDEKTTQVIYHRLYKLLQSSFADSFDY</sequence>
<keyword evidence="7" id="KW-0472">Membrane</keyword>
<evidence type="ECO:0000256" key="9">
    <source>
        <dbReference type="SAM" id="SignalP"/>
    </source>
</evidence>
<gene>
    <name evidence="12" type="ORF">SNE40_007687</name>
</gene>
<dbReference type="InterPro" id="IPR029244">
    <property type="entry name" value="FAM69_N"/>
</dbReference>
<evidence type="ECO:0000256" key="6">
    <source>
        <dbReference type="ARBA" id="ARBA00022989"/>
    </source>
</evidence>
<protein>
    <submittedName>
        <fullName evidence="12">Uncharacterized protein</fullName>
    </submittedName>
</protein>
<evidence type="ECO:0000259" key="10">
    <source>
        <dbReference type="Pfam" id="PF12260"/>
    </source>
</evidence>
<keyword evidence="4" id="KW-0256">Endoplasmic reticulum</keyword>
<feature type="signal peptide" evidence="9">
    <location>
        <begin position="1"/>
        <end position="20"/>
    </location>
</feature>
<keyword evidence="9" id="KW-0732">Signal</keyword>
<proteinExistence type="inferred from homology"/>
<dbReference type="Pfam" id="PF14875">
    <property type="entry name" value="PIP49_N"/>
    <property type="match status" value="1"/>
</dbReference>
<evidence type="ECO:0000259" key="11">
    <source>
        <dbReference type="Pfam" id="PF14875"/>
    </source>
</evidence>
<dbReference type="EMBL" id="JAZGQO010000006">
    <property type="protein sequence ID" value="KAK6185457.1"/>
    <property type="molecule type" value="Genomic_DNA"/>
</dbReference>
<evidence type="ECO:0000256" key="4">
    <source>
        <dbReference type="ARBA" id="ARBA00022824"/>
    </source>
</evidence>
<dbReference type="AlphaFoldDB" id="A0AAN8PU18"/>
<accession>A0AAN8PU18</accession>
<dbReference type="InterPro" id="IPR022049">
    <property type="entry name" value="FAM69_kinase_dom"/>
</dbReference>
<feature type="chain" id="PRO_5042968260" evidence="9">
    <location>
        <begin position="21"/>
        <end position="394"/>
    </location>
</feature>
<evidence type="ECO:0000256" key="2">
    <source>
        <dbReference type="ARBA" id="ARBA00006338"/>
    </source>
</evidence>
<comment type="similarity">
    <text evidence="2">Belongs to the DIPK family.</text>
</comment>
<feature type="domain" description="FAM69 N-terminal" evidence="11">
    <location>
        <begin position="2"/>
        <end position="80"/>
    </location>
</feature>
<organism evidence="12 13">
    <name type="scientific">Patella caerulea</name>
    <name type="common">Rayed Mediterranean limpet</name>
    <dbReference type="NCBI Taxonomy" id="87958"/>
    <lineage>
        <taxon>Eukaryota</taxon>
        <taxon>Metazoa</taxon>
        <taxon>Spiralia</taxon>
        <taxon>Lophotrochozoa</taxon>
        <taxon>Mollusca</taxon>
        <taxon>Gastropoda</taxon>
        <taxon>Patellogastropoda</taxon>
        <taxon>Patelloidea</taxon>
        <taxon>Patellidae</taxon>
        <taxon>Patella</taxon>
    </lineage>
</organism>
<evidence type="ECO:0000256" key="1">
    <source>
        <dbReference type="ARBA" id="ARBA00004648"/>
    </source>
</evidence>
<dbReference type="InterPro" id="IPR011009">
    <property type="entry name" value="Kinase-like_dom_sf"/>
</dbReference>
<evidence type="ECO:0000313" key="12">
    <source>
        <dbReference type="EMBL" id="KAK6185457.1"/>
    </source>
</evidence>
<evidence type="ECO:0000256" key="3">
    <source>
        <dbReference type="ARBA" id="ARBA00022692"/>
    </source>
</evidence>
<dbReference type="PANTHER" id="PTHR21093:SF2">
    <property type="entry name" value="DIVERGENT PROTEIN KINASE DOMAIN 1C"/>
    <property type="match status" value="1"/>
</dbReference>
<keyword evidence="3" id="KW-0812">Transmembrane</keyword>
<comment type="caution">
    <text evidence="12">The sequence shown here is derived from an EMBL/GenBank/DDBJ whole genome shotgun (WGS) entry which is preliminary data.</text>
</comment>
<reference evidence="12 13" key="1">
    <citation type="submission" date="2024-01" db="EMBL/GenBank/DDBJ databases">
        <title>The genome of the rayed Mediterranean limpet Patella caerulea (Linnaeus, 1758).</title>
        <authorList>
            <person name="Anh-Thu Weber A."/>
            <person name="Halstead-Nussloch G."/>
        </authorList>
    </citation>
    <scope>NUCLEOTIDE SEQUENCE [LARGE SCALE GENOMIC DNA]</scope>
    <source>
        <strain evidence="12">AATW-2023a</strain>
        <tissue evidence="12">Whole specimen</tissue>
    </source>
</reference>
<evidence type="ECO:0000256" key="8">
    <source>
        <dbReference type="ARBA" id="ARBA00023157"/>
    </source>
</evidence>
<evidence type="ECO:0000256" key="5">
    <source>
        <dbReference type="ARBA" id="ARBA00022968"/>
    </source>
</evidence>
<name>A0AAN8PU18_PATCE</name>
<keyword evidence="6" id="KW-1133">Transmembrane helix</keyword>
<dbReference type="SUPFAM" id="SSF56112">
    <property type="entry name" value="Protein kinase-like (PK-like)"/>
    <property type="match status" value="1"/>
</dbReference>
<dbReference type="GO" id="GO:0005789">
    <property type="term" value="C:endoplasmic reticulum membrane"/>
    <property type="evidence" value="ECO:0007669"/>
    <property type="project" value="UniProtKB-SubCell"/>
</dbReference>